<name>A0A368L222_9BURK</name>
<evidence type="ECO:0000259" key="3">
    <source>
        <dbReference type="Pfam" id="PF16655"/>
    </source>
</evidence>
<evidence type="ECO:0000259" key="2">
    <source>
        <dbReference type="Pfam" id="PF09423"/>
    </source>
</evidence>
<dbReference type="Pfam" id="PF09423">
    <property type="entry name" value="PhoD"/>
    <property type="match status" value="1"/>
</dbReference>
<evidence type="ECO:0000256" key="1">
    <source>
        <dbReference type="SAM" id="SignalP"/>
    </source>
</evidence>
<dbReference type="InterPro" id="IPR032093">
    <property type="entry name" value="PhoD_N"/>
</dbReference>
<feature type="chain" id="PRO_5016777136" evidence="1">
    <location>
        <begin position="25"/>
        <end position="534"/>
    </location>
</feature>
<dbReference type="CDD" id="cd07389">
    <property type="entry name" value="MPP_PhoD"/>
    <property type="match status" value="1"/>
</dbReference>
<dbReference type="PANTHER" id="PTHR43606">
    <property type="entry name" value="PHOSPHATASE, PUTATIVE (AFU_ORTHOLOGUE AFUA_6G08710)-RELATED"/>
    <property type="match status" value="1"/>
</dbReference>
<dbReference type="OrthoDB" id="327733at2"/>
<dbReference type="Pfam" id="PF16655">
    <property type="entry name" value="PhoD_N"/>
    <property type="match status" value="1"/>
</dbReference>
<dbReference type="InterPro" id="IPR029052">
    <property type="entry name" value="Metallo-depent_PP-like"/>
</dbReference>
<feature type="domain" description="PhoD-like phosphatase metallophosphatase" evidence="2">
    <location>
        <begin position="149"/>
        <end position="502"/>
    </location>
</feature>
<dbReference type="AlphaFoldDB" id="A0A368L222"/>
<sequence>MSGRRRFIQLLTAMLGGFAIPGAAASYQPQQNPFTLGVASGSPLPDGVVLWTRLAPNPLSIDHPTELGGMPAMPIRLQWEVARDPQFKHPVKTGTAVALPDLAHSVHVEVSGLEPGAWYFYRFRLASHISPTGRTRTAPAPDSEAPLRMAYASCQHYEHGFFGAYQHMLREELDLVAFLGDYIYEYKASRDPKRVRRHPPHEAITLNQYRERHALYKLDPDLQAMHAAVPWVLIWDDHEVANDYANDQAQDLAADFLARRAAAYQAYFEHQPLRPSRVLTALTQPTGRFPGNATAHSFESLRVYDTLAWGKLAQLYMLDDRQYRDYQACPRPNSGGSNTVNAAACPALRTPTRSMLGAVQEAWLNRGLADTRTNWTLFIQQTLFSPLNQQSPAFAAHGPRVWTDGWEGYPAARQRLLKALQDYAVPNPVFFGGDVHANWVCDVTYQERILATEFCGTSLTSPSWPQSQTDAVAAQNSHVKLANSALRGYGVMTLEPARMTVTLRVLDDVTRHQPAISTLATFDVLAGQPGASTR</sequence>
<dbReference type="InterPro" id="IPR052900">
    <property type="entry name" value="Phospholipid_Metab_Enz"/>
</dbReference>
<dbReference type="InterPro" id="IPR018946">
    <property type="entry name" value="PhoD-like_MPP"/>
</dbReference>
<gene>
    <name evidence="4" type="ORF">DU000_08455</name>
</gene>
<dbReference type="Proteomes" id="UP000252357">
    <property type="component" value="Unassembled WGS sequence"/>
</dbReference>
<organism evidence="4 5">
    <name type="scientific">Parvibium lacunae</name>
    <dbReference type="NCBI Taxonomy" id="1888893"/>
    <lineage>
        <taxon>Bacteria</taxon>
        <taxon>Pseudomonadati</taxon>
        <taxon>Pseudomonadota</taxon>
        <taxon>Betaproteobacteria</taxon>
        <taxon>Burkholderiales</taxon>
        <taxon>Alcaligenaceae</taxon>
        <taxon>Parvibium</taxon>
    </lineage>
</organism>
<dbReference type="Gene3D" id="2.60.40.380">
    <property type="entry name" value="Purple acid phosphatase-like, N-terminal"/>
    <property type="match status" value="1"/>
</dbReference>
<evidence type="ECO:0000313" key="5">
    <source>
        <dbReference type="Proteomes" id="UP000252357"/>
    </source>
</evidence>
<dbReference type="InterPro" id="IPR006311">
    <property type="entry name" value="TAT_signal"/>
</dbReference>
<dbReference type="InterPro" id="IPR038607">
    <property type="entry name" value="PhoD-like_sf"/>
</dbReference>
<reference evidence="4 5" key="1">
    <citation type="journal article" date="2018" name="Int. J. Syst. Evol. Microbiol.">
        <title>Parvibium lacunae gen. nov., sp. nov., a new member of the family Alcaligenaceae isolated from a freshwater pond.</title>
        <authorList>
            <person name="Chen W.M."/>
            <person name="Xie P.B."/>
            <person name="Hsu M.Y."/>
            <person name="Sheu S.Y."/>
        </authorList>
    </citation>
    <scope>NUCLEOTIDE SEQUENCE [LARGE SCALE GENOMIC DNA]</scope>
    <source>
        <strain evidence="4 5">KMB9</strain>
    </source>
</reference>
<evidence type="ECO:0000313" key="4">
    <source>
        <dbReference type="EMBL" id="RCS57606.1"/>
    </source>
</evidence>
<dbReference type="PANTHER" id="PTHR43606:SF2">
    <property type="entry name" value="ALKALINE PHOSPHATASE FAMILY PROTEIN (AFU_ORTHOLOGUE AFUA_5G03860)"/>
    <property type="match status" value="1"/>
</dbReference>
<comment type="caution">
    <text evidence="4">The sequence shown here is derived from an EMBL/GenBank/DDBJ whole genome shotgun (WGS) entry which is preliminary data.</text>
</comment>
<dbReference type="SUPFAM" id="SSF56300">
    <property type="entry name" value="Metallo-dependent phosphatases"/>
    <property type="match status" value="1"/>
</dbReference>
<accession>A0A368L222</accession>
<proteinExistence type="predicted"/>
<feature type="domain" description="Phospholipase D N-terminal" evidence="3">
    <location>
        <begin position="36"/>
        <end position="137"/>
    </location>
</feature>
<protein>
    <submittedName>
        <fullName evidence="4">Alkaline phosphatase</fullName>
    </submittedName>
</protein>
<keyword evidence="5" id="KW-1185">Reference proteome</keyword>
<keyword evidence="1" id="KW-0732">Signal</keyword>
<dbReference type="Gene3D" id="3.60.21.70">
    <property type="entry name" value="PhoD-like phosphatase"/>
    <property type="match status" value="1"/>
</dbReference>
<dbReference type="PROSITE" id="PS51318">
    <property type="entry name" value="TAT"/>
    <property type="match status" value="1"/>
</dbReference>
<feature type="signal peptide" evidence="1">
    <location>
        <begin position="1"/>
        <end position="24"/>
    </location>
</feature>
<dbReference type="EMBL" id="QPGB01000003">
    <property type="protein sequence ID" value="RCS57606.1"/>
    <property type="molecule type" value="Genomic_DNA"/>
</dbReference>